<name>A0A060SIG2_PYCCI</name>
<evidence type="ECO:0000313" key="2">
    <source>
        <dbReference type="Proteomes" id="UP000029665"/>
    </source>
</evidence>
<dbReference type="Proteomes" id="UP000029665">
    <property type="component" value="Unassembled WGS sequence"/>
</dbReference>
<comment type="caution">
    <text evidence="1">The sequence shown here is derived from an EMBL/GenBank/DDBJ whole genome shotgun (WGS) entry which is preliminary data.</text>
</comment>
<accession>A0A060SIG2</accession>
<proteinExistence type="predicted"/>
<gene>
    <name evidence="1" type="ORF">BN946_scf184943.g54</name>
</gene>
<evidence type="ECO:0000313" key="1">
    <source>
        <dbReference type="EMBL" id="CDO72019.1"/>
    </source>
</evidence>
<dbReference type="EMBL" id="CCBP010000109">
    <property type="protein sequence ID" value="CDO72019.1"/>
    <property type="molecule type" value="Genomic_DNA"/>
</dbReference>
<organism evidence="1 2">
    <name type="scientific">Pycnoporus cinnabarinus</name>
    <name type="common">Cinnabar-red polypore</name>
    <name type="synonym">Trametes cinnabarina</name>
    <dbReference type="NCBI Taxonomy" id="5643"/>
    <lineage>
        <taxon>Eukaryota</taxon>
        <taxon>Fungi</taxon>
        <taxon>Dikarya</taxon>
        <taxon>Basidiomycota</taxon>
        <taxon>Agaricomycotina</taxon>
        <taxon>Agaricomycetes</taxon>
        <taxon>Polyporales</taxon>
        <taxon>Polyporaceae</taxon>
        <taxon>Trametes</taxon>
    </lineage>
</organism>
<sequence length="99" mass="10939">MTKQATATATRRTGTLTPLTFIQEDDEDDNSISEDARQYLRNFLFGLTRNTPFTTPTNALDVLTTVASAERGIPTTPYLDVVVITINPNNLHLPMEGQV</sequence>
<dbReference type="AlphaFoldDB" id="A0A060SIG2"/>
<reference evidence="1" key="1">
    <citation type="submission" date="2014-01" db="EMBL/GenBank/DDBJ databases">
        <title>The genome of the white-rot fungus Pycnoporus cinnabarinus: a basidiomycete model with a versatile arsenal for lignocellulosic biomass breakdown.</title>
        <authorList>
            <person name="Levasseur A."/>
            <person name="Lomascolo A."/>
            <person name="Ruiz-Duenas F.J."/>
            <person name="Uzan E."/>
            <person name="Piumi F."/>
            <person name="Kues U."/>
            <person name="Ram A.F.J."/>
            <person name="Murat C."/>
            <person name="Haon M."/>
            <person name="Benoit I."/>
            <person name="Arfi Y."/>
            <person name="Chevret D."/>
            <person name="Drula E."/>
            <person name="Kwon M.J."/>
            <person name="Gouret P."/>
            <person name="Lesage-Meessen L."/>
            <person name="Lombard V."/>
            <person name="Mariette J."/>
            <person name="Noirot C."/>
            <person name="Park J."/>
            <person name="Patyshakuliyeva A."/>
            <person name="Wieneger R.A.B."/>
            <person name="Wosten H.A.B."/>
            <person name="Martin F."/>
            <person name="Coutinho P.M."/>
            <person name="de Vries R."/>
            <person name="Martinez A.T."/>
            <person name="Klopp C."/>
            <person name="Pontarotti P."/>
            <person name="Henrissat B."/>
            <person name="Record E."/>
        </authorList>
    </citation>
    <scope>NUCLEOTIDE SEQUENCE [LARGE SCALE GENOMIC DNA]</scope>
    <source>
        <strain evidence="1">BRFM137</strain>
    </source>
</reference>
<dbReference type="HOGENOM" id="CLU_169831_0_0_1"/>
<protein>
    <submittedName>
        <fullName evidence="1">Uncharacterized protein</fullName>
    </submittedName>
</protein>
<keyword evidence="2" id="KW-1185">Reference proteome</keyword>